<dbReference type="EMBL" id="JAXCGZ010000147">
    <property type="protein sequence ID" value="KAK7086573.1"/>
    <property type="molecule type" value="Genomic_DNA"/>
</dbReference>
<comment type="caution">
    <text evidence="1">The sequence shown here is derived from an EMBL/GenBank/DDBJ whole genome shotgun (WGS) entry which is preliminary data.</text>
</comment>
<protein>
    <submittedName>
        <fullName evidence="1">Uncharacterized protein</fullName>
    </submittedName>
</protein>
<evidence type="ECO:0000313" key="2">
    <source>
        <dbReference type="Proteomes" id="UP001381693"/>
    </source>
</evidence>
<name>A0AAN9AGP8_HALRR</name>
<gene>
    <name evidence="1" type="ORF">SK128_017442</name>
</gene>
<dbReference type="AlphaFoldDB" id="A0AAN9AGP8"/>
<keyword evidence="2" id="KW-1185">Reference proteome</keyword>
<accession>A0AAN9AGP8</accession>
<dbReference type="Proteomes" id="UP001381693">
    <property type="component" value="Unassembled WGS sequence"/>
</dbReference>
<evidence type="ECO:0000313" key="1">
    <source>
        <dbReference type="EMBL" id="KAK7086573.1"/>
    </source>
</evidence>
<proteinExistence type="predicted"/>
<reference evidence="1 2" key="1">
    <citation type="submission" date="2023-11" db="EMBL/GenBank/DDBJ databases">
        <title>Halocaridina rubra genome assembly.</title>
        <authorList>
            <person name="Smith C."/>
        </authorList>
    </citation>
    <scope>NUCLEOTIDE SEQUENCE [LARGE SCALE GENOMIC DNA]</scope>
    <source>
        <strain evidence="1">EP-1</strain>
        <tissue evidence="1">Whole</tissue>
    </source>
</reference>
<sequence length="92" mass="10705">MKIHVSETTHKLLAKTGRYHLEFHRRLQVVSKYRVQSQEEVEIDTYWLLGRKGGNQEIHALEVDKDQTPAFLQYITESDDGRQSKLGPVGRI</sequence>
<organism evidence="1 2">
    <name type="scientific">Halocaridina rubra</name>
    <name type="common">Hawaiian red shrimp</name>
    <dbReference type="NCBI Taxonomy" id="373956"/>
    <lineage>
        <taxon>Eukaryota</taxon>
        <taxon>Metazoa</taxon>
        <taxon>Ecdysozoa</taxon>
        <taxon>Arthropoda</taxon>
        <taxon>Crustacea</taxon>
        <taxon>Multicrustacea</taxon>
        <taxon>Malacostraca</taxon>
        <taxon>Eumalacostraca</taxon>
        <taxon>Eucarida</taxon>
        <taxon>Decapoda</taxon>
        <taxon>Pleocyemata</taxon>
        <taxon>Caridea</taxon>
        <taxon>Atyoidea</taxon>
        <taxon>Atyidae</taxon>
        <taxon>Halocaridina</taxon>
    </lineage>
</organism>